<comment type="caution">
    <text evidence="2">The sequence shown here is derived from an EMBL/GenBank/DDBJ whole genome shotgun (WGS) entry which is preliminary data.</text>
</comment>
<feature type="compositionally biased region" description="Polar residues" evidence="1">
    <location>
        <begin position="12"/>
        <end position="22"/>
    </location>
</feature>
<name>A0A512T3M8_9MICO</name>
<evidence type="ECO:0000313" key="2">
    <source>
        <dbReference type="EMBL" id="GEQ14763.1"/>
    </source>
</evidence>
<dbReference type="RefSeq" id="WP_147066214.1">
    <property type="nucleotide sequence ID" value="NZ_BAABDN010000003.1"/>
</dbReference>
<dbReference type="AlphaFoldDB" id="A0A512T3M8"/>
<proteinExistence type="predicted"/>
<protein>
    <submittedName>
        <fullName evidence="2">Uncharacterized protein</fullName>
    </submittedName>
</protein>
<feature type="region of interest" description="Disordered" evidence="1">
    <location>
        <begin position="1"/>
        <end position="28"/>
    </location>
</feature>
<evidence type="ECO:0000313" key="3">
    <source>
        <dbReference type="Proteomes" id="UP000321793"/>
    </source>
</evidence>
<accession>A0A512T3M8</accession>
<gene>
    <name evidence="2" type="ORF">KLO01_28100</name>
</gene>
<keyword evidence="3" id="KW-1185">Reference proteome</keyword>
<organism evidence="2 3">
    <name type="scientific">Knoellia locipacati</name>
    <dbReference type="NCBI Taxonomy" id="882824"/>
    <lineage>
        <taxon>Bacteria</taxon>
        <taxon>Bacillati</taxon>
        <taxon>Actinomycetota</taxon>
        <taxon>Actinomycetes</taxon>
        <taxon>Micrococcales</taxon>
        <taxon>Intrasporangiaceae</taxon>
        <taxon>Knoellia</taxon>
    </lineage>
</organism>
<dbReference type="Proteomes" id="UP000321793">
    <property type="component" value="Unassembled WGS sequence"/>
</dbReference>
<sequence>MSGENEVEYPTETMTTLANTRQTKWDTDATEGVKKIRDALADRSTFGDLPVLASYGSVFEEVRTIYLETLRGAKADLEAVAQGIRTSAQQMKDRDDQAGAAFVDLWQRWENGPLESTRNHEQASSTESAQTAAETADSAQSGAAAPGGTPAEGGEVPTGENPDTQSEGAIPTGDAPPASGDETDTTTYDATSGQPQSPYFQ</sequence>
<dbReference type="OrthoDB" id="4843212at2"/>
<dbReference type="EMBL" id="BKBA01000011">
    <property type="protein sequence ID" value="GEQ14763.1"/>
    <property type="molecule type" value="Genomic_DNA"/>
</dbReference>
<feature type="compositionally biased region" description="Low complexity" evidence="1">
    <location>
        <begin position="122"/>
        <end position="159"/>
    </location>
</feature>
<feature type="region of interest" description="Disordered" evidence="1">
    <location>
        <begin position="114"/>
        <end position="201"/>
    </location>
</feature>
<feature type="compositionally biased region" description="Polar residues" evidence="1">
    <location>
        <begin position="185"/>
        <end position="201"/>
    </location>
</feature>
<reference evidence="2 3" key="1">
    <citation type="submission" date="2019-07" db="EMBL/GenBank/DDBJ databases">
        <title>Whole genome shotgun sequence of Knoellia locipacati NBRC 109775.</title>
        <authorList>
            <person name="Hosoyama A."/>
            <person name="Uohara A."/>
            <person name="Ohji S."/>
            <person name="Ichikawa N."/>
        </authorList>
    </citation>
    <scope>NUCLEOTIDE SEQUENCE [LARGE SCALE GENOMIC DNA]</scope>
    <source>
        <strain evidence="2 3">NBRC 109775</strain>
    </source>
</reference>
<evidence type="ECO:0000256" key="1">
    <source>
        <dbReference type="SAM" id="MobiDB-lite"/>
    </source>
</evidence>